<dbReference type="InterPro" id="IPR031322">
    <property type="entry name" value="Shikimate/glucono_kinase"/>
</dbReference>
<feature type="domain" description="SDH C-terminal" evidence="6">
    <location>
        <begin position="742"/>
        <end position="772"/>
    </location>
</feature>
<gene>
    <name evidence="7" type="ORF">ASPSYDRAFT_56747</name>
</gene>
<dbReference type="RefSeq" id="XP_040705247.1">
    <property type="nucleotide sequence ID" value="XM_040849268.1"/>
</dbReference>
<dbReference type="GO" id="GO:0004764">
    <property type="term" value="F:shikimate 3-dehydrogenase (NADP+) activity"/>
    <property type="evidence" value="ECO:0007669"/>
    <property type="project" value="InterPro"/>
</dbReference>
<dbReference type="PANTHER" id="PTHR21089">
    <property type="entry name" value="SHIKIMATE DEHYDROGENASE"/>
    <property type="match status" value="1"/>
</dbReference>
<sequence length="1119" mass="124210">MLVIKLSRLSTFSNDPQLDFSTPHSGARATDPEDLSRCLGYAEISSRGQSPVLSHTPPDATIVLIGFPRAGKRTLGIIASVSLRRRFVDFDVVFRGHFDLSPQEYIAANGLGQYRKAEAQLSQELLSKCGKGCVIVGLGGVANQEQQTSLREFAKDHPVIYIRRAESALRQLVTTSEDKFERYRQVGNAFFEACSNFEFFNLEESRPSSQLPSSLKLKDTERVFVRFLNRIFGHKDSSLFSSEAFSPSHTFTLQVPTSWLDCGPDLKTLDAGADAISLVIDLSTVDTAGLSDRLARYIATLRMNSRVPIVVDVHPAGQSPQLYTDTLQMLLRLAPDAITCAISHNPSAIHTLNDTRGHTKSIATYHQTTPLGWRNELPEAHSLPKKAQRLGFECIRITGESALSEDNLACIALRQSVLQSSNISVIMYNIGILGRTSVCLNPILSPAMLPGCAGLGVTLPEAQKALTACFLNPKKRFTIVGQAVQHSLSPAMHNAAYLSCGLPHVYDTLQADTLSHLQPILDDNTYGGIAVSLPYKTAILEYLDEISPDARDINAVNTVVLEKRQQQPDNSERAIRKGYNTDYIGIRNCIHNHLSPANAIREGTTALIIGAGGMARAAIYACYQLGIRQICIDNRTVDNAKKLAVYYHRWAKTKFGTEFQLEVIRPVDDPWPAHMRLPTIVVSCLPAQKIGTESLIDVRVSEKWLQSTTGGVFLEVAYGPSKTPLLEQMLEHTSTGWVVVDGLSLLVEQGIAQYELFTKRPAPVHVMRAVIQEDAVKHGTMAYQPAIMSASLGRAWIHALPNKITQASTAGFKGIEIFYEDLDYFARELSHSETPSSDSILNAADKIHSLCESAGLEIIGLQPFLFYEGLKDREQHEKLIEKMKLWLQIVKRLGTDTIQIPANFLPASELVDDIDVVVSDLREVADMGLAQTPVVRFAYENLCWSTHVDTVQKLWDVVRRVDRSNFGVCLDTFNIAGRVWGDPAAVDGKAVDADAELARTIEFILKEVDVKKVFYIQVVDAERMRSPLVEGHEFYVAGQPSRMSWSRNARTFMYEEERGAYLPVEDVARAFIEGLGYKGFVSMELFSRTMSEEGKEVPAEHARRGITAWQKLQERLQLQ</sequence>
<feature type="domain" description="Shikimate dehydrogenase substrate binding N-terminal" evidence="5">
    <location>
        <begin position="479"/>
        <end position="559"/>
    </location>
</feature>
<dbReference type="SUPFAM" id="SSF51569">
    <property type="entry name" value="Aldolase"/>
    <property type="match status" value="1"/>
</dbReference>
<evidence type="ECO:0000256" key="2">
    <source>
        <dbReference type="ARBA" id="ARBA00009349"/>
    </source>
</evidence>
<protein>
    <submittedName>
        <fullName evidence="7">Uncharacterized protein</fullName>
    </submittedName>
</protein>
<name>A0A1L9TPT8_9EURO</name>
<dbReference type="GO" id="GO:0019632">
    <property type="term" value="P:shikimate metabolic process"/>
    <property type="evidence" value="ECO:0007669"/>
    <property type="project" value="TreeGrafter"/>
</dbReference>
<dbReference type="InterPro" id="IPR022893">
    <property type="entry name" value="Shikimate_DH_fam"/>
</dbReference>
<dbReference type="CDD" id="cd01065">
    <property type="entry name" value="NAD_bind_Shikimate_DH"/>
    <property type="match status" value="1"/>
</dbReference>
<dbReference type="VEuPathDB" id="FungiDB:ASPSYDRAFT_56747"/>
<dbReference type="GO" id="GO:0003855">
    <property type="term" value="F:3-dehydroquinate dehydratase activity"/>
    <property type="evidence" value="ECO:0007669"/>
    <property type="project" value="InterPro"/>
</dbReference>
<accession>A0A1L9TPT8</accession>
<dbReference type="SUPFAM" id="SSF51735">
    <property type="entry name" value="NAD(P)-binding Rossmann-fold domains"/>
    <property type="match status" value="1"/>
</dbReference>
<comment type="similarity">
    <text evidence="1">In the 2nd section; belongs to the type-I 3-dehydroquinase family.</text>
</comment>
<dbReference type="GO" id="GO:0009423">
    <property type="term" value="P:chorismate biosynthetic process"/>
    <property type="evidence" value="ECO:0007669"/>
    <property type="project" value="TreeGrafter"/>
</dbReference>
<dbReference type="Pfam" id="PF01487">
    <property type="entry name" value="DHquinase_I"/>
    <property type="match status" value="1"/>
</dbReference>
<dbReference type="InterPro" id="IPR013785">
    <property type="entry name" value="Aldolase_TIM"/>
</dbReference>
<evidence type="ECO:0000313" key="8">
    <source>
        <dbReference type="Proteomes" id="UP000184356"/>
    </source>
</evidence>
<reference evidence="8" key="1">
    <citation type="journal article" date="2017" name="Genome Biol.">
        <title>Comparative genomics reveals high biological diversity and specific adaptations in the industrially and medically important fungal genus Aspergillus.</title>
        <authorList>
            <person name="de Vries R.P."/>
            <person name="Riley R."/>
            <person name="Wiebenga A."/>
            <person name="Aguilar-Osorio G."/>
            <person name="Amillis S."/>
            <person name="Uchima C.A."/>
            <person name="Anderluh G."/>
            <person name="Asadollahi M."/>
            <person name="Askin M."/>
            <person name="Barry K."/>
            <person name="Battaglia E."/>
            <person name="Bayram O."/>
            <person name="Benocci T."/>
            <person name="Braus-Stromeyer S.A."/>
            <person name="Caldana C."/>
            <person name="Canovas D."/>
            <person name="Cerqueira G.C."/>
            <person name="Chen F."/>
            <person name="Chen W."/>
            <person name="Choi C."/>
            <person name="Clum A."/>
            <person name="Dos Santos R.A."/>
            <person name="Damasio A.R."/>
            <person name="Diallinas G."/>
            <person name="Emri T."/>
            <person name="Fekete E."/>
            <person name="Flipphi M."/>
            <person name="Freyberg S."/>
            <person name="Gallo A."/>
            <person name="Gournas C."/>
            <person name="Habgood R."/>
            <person name="Hainaut M."/>
            <person name="Harispe M.L."/>
            <person name="Henrissat B."/>
            <person name="Hilden K.S."/>
            <person name="Hope R."/>
            <person name="Hossain A."/>
            <person name="Karabika E."/>
            <person name="Karaffa L."/>
            <person name="Karanyi Z."/>
            <person name="Krasevec N."/>
            <person name="Kuo A."/>
            <person name="Kusch H."/>
            <person name="LaButti K."/>
            <person name="Lagendijk E.L."/>
            <person name="Lapidus A."/>
            <person name="Levasseur A."/>
            <person name="Lindquist E."/>
            <person name="Lipzen A."/>
            <person name="Logrieco A.F."/>
            <person name="MacCabe A."/>
            <person name="Maekelae M.R."/>
            <person name="Malavazi I."/>
            <person name="Melin P."/>
            <person name="Meyer V."/>
            <person name="Mielnichuk N."/>
            <person name="Miskei M."/>
            <person name="Molnar A.P."/>
            <person name="Mule G."/>
            <person name="Ngan C.Y."/>
            <person name="Orejas M."/>
            <person name="Orosz E."/>
            <person name="Ouedraogo J.P."/>
            <person name="Overkamp K.M."/>
            <person name="Park H.-S."/>
            <person name="Perrone G."/>
            <person name="Piumi F."/>
            <person name="Punt P.J."/>
            <person name="Ram A.F."/>
            <person name="Ramon A."/>
            <person name="Rauscher S."/>
            <person name="Record E."/>
            <person name="Riano-Pachon D.M."/>
            <person name="Robert V."/>
            <person name="Roehrig J."/>
            <person name="Ruller R."/>
            <person name="Salamov A."/>
            <person name="Salih N.S."/>
            <person name="Samson R.A."/>
            <person name="Sandor E."/>
            <person name="Sanguinetti M."/>
            <person name="Schuetze T."/>
            <person name="Sepcic K."/>
            <person name="Shelest E."/>
            <person name="Sherlock G."/>
            <person name="Sophianopoulou V."/>
            <person name="Squina F.M."/>
            <person name="Sun H."/>
            <person name="Susca A."/>
            <person name="Todd R.B."/>
            <person name="Tsang A."/>
            <person name="Unkles S.E."/>
            <person name="van de Wiele N."/>
            <person name="van Rossen-Uffink D."/>
            <person name="Oliveira J.V."/>
            <person name="Vesth T.C."/>
            <person name="Visser J."/>
            <person name="Yu J.-H."/>
            <person name="Zhou M."/>
            <person name="Andersen M.R."/>
            <person name="Archer D.B."/>
            <person name="Baker S.E."/>
            <person name="Benoit I."/>
            <person name="Brakhage A.A."/>
            <person name="Braus G.H."/>
            <person name="Fischer R."/>
            <person name="Frisvad J.C."/>
            <person name="Goldman G.H."/>
            <person name="Houbraken J."/>
            <person name="Oakley B."/>
            <person name="Pocsi I."/>
            <person name="Scazzocchio C."/>
            <person name="Seiboth B."/>
            <person name="vanKuyk P.A."/>
            <person name="Wortman J."/>
            <person name="Dyer P.S."/>
            <person name="Grigoriev I.V."/>
        </authorList>
    </citation>
    <scope>NUCLEOTIDE SEQUENCE [LARGE SCALE GENOMIC DNA]</scope>
    <source>
        <strain evidence="8">CBS 593.65</strain>
    </source>
</reference>
<dbReference type="InterPro" id="IPR036237">
    <property type="entry name" value="Xyl_isomerase-like_sf"/>
</dbReference>
<dbReference type="OrthoDB" id="4415835at2759"/>
<keyword evidence="8" id="KW-1185">Reference proteome</keyword>
<dbReference type="GeneID" id="63765341"/>
<dbReference type="InterPro" id="IPR027417">
    <property type="entry name" value="P-loop_NTPase"/>
</dbReference>
<dbReference type="Gene3D" id="3.40.50.10860">
    <property type="entry name" value="Leucine Dehydrogenase, chain A, domain 1"/>
    <property type="match status" value="1"/>
</dbReference>
<dbReference type="SUPFAM" id="SSF52540">
    <property type="entry name" value="P-loop containing nucleoside triphosphate hydrolases"/>
    <property type="match status" value="1"/>
</dbReference>
<dbReference type="InterPro" id="IPR006151">
    <property type="entry name" value="Shikm_DH/Glu-tRNA_Rdtase"/>
</dbReference>
<dbReference type="Pfam" id="PF08501">
    <property type="entry name" value="Shikimate_dh_N"/>
    <property type="match status" value="1"/>
</dbReference>
<dbReference type="Gene3D" id="3.40.50.720">
    <property type="entry name" value="NAD(P)-binding Rossmann-like Domain"/>
    <property type="match status" value="1"/>
</dbReference>
<organism evidence="7 8">
    <name type="scientific">Aspergillus sydowii CBS 593.65</name>
    <dbReference type="NCBI Taxonomy" id="1036612"/>
    <lineage>
        <taxon>Eukaryota</taxon>
        <taxon>Fungi</taxon>
        <taxon>Dikarya</taxon>
        <taxon>Ascomycota</taxon>
        <taxon>Pezizomycotina</taxon>
        <taxon>Eurotiomycetes</taxon>
        <taxon>Eurotiomycetidae</taxon>
        <taxon>Eurotiales</taxon>
        <taxon>Aspergillaceae</taxon>
        <taxon>Aspergillus</taxon>
        <taxon>Aspergillus subgen. Nidulantes</taxon>
    </lineage>
</organism>
<evidence type="ECO:0000259" key="6">
    <source>
        <dbReference type="Pfam" id="PF18317"/>
    </source>
</evidence>
<dbReference type="Pfam" id="PF01202">
    <property type="entry name" value="SKI"/>
    <property type="match status" value="1"/>
</dbReference>
<dbReference type="InterPro" id="IPR041121">
    <property type="entry name" value="SDH_C"/>
</dbReference>
<dbReference type="InterPro" id="IPR001381">
    <property type="entry name" value="DHquinase_I"/>
</dbReference>
<dbReference type="InterPro" id="IPR013022">
    <property type="entry name" value="Xyl_isomerase-like_TIM-brl"/>
</dbReference>
<dbReference type="EMBL" id="KV878584">
    <property type="protein sequence ID" value="OJJ61441.1"/>
    <property type="molecule type" value="Genomic_DNA"/>
</dbReference>
<dbReference type="PANTHER" id="PTHR21089:SF1">
    <property type="entry name" value="BIFUNCTIONAL 3-DEHYDROQUINATE DEHYDRATASE_SHIKIMATE DEHYDROGENASE, CHLOROPLASTIC"/>
    <property type="match status" value="1"/>
</dbReference>
<proteinExistence type="inferred from homology"/>
<evidence type="ECO:0000259" key="3">
    <source>
        <dbReference type="Pfam" id="PF01261"/>
    </source>
</evidence>
<dbReference type="InterPro" id="IPR046346">
    <property type="entry name" value="Aminoacid_DH-like_N_sf"/>
</dbReference>
<comment type="similarity">
    <text evidence="2">In the N-terminal section; belongs to the shikimate kinase family.</text>
</comment>
<dbReference type="SUPFAM" id="SSF51658">
    <property type="entry name" value="Xylose isomerase-like"/>
    <property type="match status" value="1"/>
</dbReference>
<evidence type="ECO:0000313" key="7">
    <source>
        <dbReference type="EMBL" id="OJJ61441.1"/>
    </source>
</evidence>
<dbReference type="Gene3D" id="3.20.20.70">
    <property type="entry name" value="Aldolase class I"/>
    <property type="match status" value="1"/>
</dbReference>
<dbReference type="Pfam" id="PF18317">
    <property type="entry name" value="SDH_C"/>
    <property type="match status" value="1"/>
</dbReference>
<dbReference type="Proteomes" id="UP000184356">
    <property type="component" value="Unassembled WGS sequence"/>
</dbReference>
<dbReference type="Gene3D" id="3.40.50.300">
    <property type="entry name" value="P-loop containing nucleotide triphosphate hydrolases"/>
    <property type="match status" value="1"/>
</dbReference>
<dbReference type="SUPFAM" id="SSF53223">
    <property type="entry name" value="Aminoacid dehydrogenase-like, N-terminal domain"/>
    <property type="match status" value="1"/>
</dbReference>
<dbReference type="STRING" id="1036612.A0A1L9TPT8"/>
<dbReference type="InterPro" id="IPR013708">
    <property type="entry name" value="Shikimate_DH-bd_N"/>
</dbReference>
<evidence type="ECO:0000259" key="5">
    <source>
        <dbReference type="Pfam" id="PF08501"/>
    </source>
</evidence>
<evidence type="ECO:0000259" key="4">
    <source>
        <dbReference type="Pfam" id="PF01488"/>
    </source>
</evidence>
<feature type="domain" description="Quinate/shikimate 5-dehydrogenase/glutamyl-tRNA reductase" evidence="4">
    <location>
        <begin position="603"/>
        <end position="647"/>
    </location>
</feature>
<evidence type="ECO:0000256" key="1">
    <source>
        <dbReference type="ARBA" id="ARBA00006477"/>
    </source>
</evidence>
<dbReference type="Gene3D" id="3.20.20.150">
    <property type="entry name" value="Divalent-metal-dependent TIM barrel enzymes"/>
    <property type="match status" value="1"/>
</dbReference>
<dbReference type="InterPro" id="IPR036291">
    <property type="entry name" value="NAD(P)-bd_dom_sf"/>
</dbReference>
<feature type="domain" description="Xylose isomerase-like TIM barrel" evidence="3">
    <location>
        <begin position="805"/>
        <end position="1097"/>
    </location>
</feature>
<dbReference type="Pfam" id="PF01261">
    <property type="entry name" value="AP_endonuc_2"/>
    <property type="match status" value="1"/>
</dbReference>
<dbReference type="Pfam" id="PF01488">
    <property type="entry name" value="Shikimate_DH"/>
    <property type="match status" value="1"/>
</dbReference>
<dbReference type="AlphaFoldDB" id="A0A1L9TPT8"/>